<dbReference type="FunFam" id="3.40.50.20:FF:000010">
    <property type="entry name" value="Propionyl-CoA carboxylase subunit alpha"/>
    <property type="match status" value="1"/>
</dbReference>
<sequence length="448" mass="50152">MFKSVLIANRGEIARRIIRGCKAQNIRTVAVYTEADRHMPFVSEADVAELIGKDQVKDSYLNIDKIIAAAKKHDVDAIHPGYGLLSENIAFVNACRDHGITFIGPSPEAIEQMGDKIASRLLMAQHGIPLVPGNNDIADAAAAKQFADEIGYPVMLKASAGGGGIGMQRIDDPAKLEKAFESNQRRAENFFGNGAMFIEKFIEQPRHIEIQVLADKHGHTIHLYERECSVQRRHQKVIEESPSADLTQETREKMGATAVKIAEAIGYYNAGTVEFLVDKDENFYFLEMNTRLQVEHPVTEETTGVDLVYWQLKIANDEPLEIKQEDVKQSGHSIELRLYAEDPKTFFPSPGEITHIKWPSGDIRLDAAIDGPIKITPFYDPMIAKIICHQETRDEAIESLTAYLEQLEIEGIKTNRLMLIDCLTNAVFRSGKYTTNFIEEQIVAKPSK</sequence>
<dbReference type="EMBL" id="SCWC02000002">
    <property type="protein sequence ID" value="KAA1040261.1"/>
    <property type="molecule type" value="Genomic_DNA"/>
</dbReference>
<dbReference type="InterPro" id="IPR011054">
    <property type="entry name" value="Rudment_hybrid_motif"/>
</dbReference>
<dbReference type="InterPro" id="IPR005482">
    <property type="entry name" value="Biotin_COase_C"/>
</dbReference>
<dbReference type="EMBL" id="CP073809">
    <property type="protein sequence ID" value="UTH12794.1"/>
    <property type="molecule type" value="Genomic_DNA"/>
</dbReference>
<organism evidence="10 12">
    <name type="scientific">Macrococcus equipercicus</name>
    <dbReference type="NCBI Taxonomy" id="69967"/>
    <lineage>
        <taxon>Bacteria</taxon>
        <taxon>Bacillati</taxon>
        <taxon>Bacillota</taxon>
        <taxon>Bacilli</taxon>
        <taxon>Bacillales</taxon>
        <taxon>Staphylococcaceae</taxon>
        <taxon>Macrococcus</taxon>
    </lineage>
</organism>
<dbReference type="InterPro" id="IPR050856">
    <property type="entry name" value="Biotin_carboxylase_complex"/>
</dbReference>
<dbReference type="Gene3D" id="3.30.470.20">
    <property type="entry name" value="ATP-grasp fold, B domain"/>
    <property type="match status" value="1"/>
</dbReference>
<proteinExistence type="predicted"/>
<dbReference type="SUPFAM" id="SSF56059">
    <property type="entry name" value="Glutathione synthetase ATP-binding domain-like"/>
    <property type="match status" value="1"/>
</dbReference>
<dbReference type="GO" id="GO:0004075">
    <property type="term" value="F:biotin carboxylase activity"/>
    <property type="evidence" value="ECO:0007669"/>
    <property type="project" value="UniProtKB-EC"/>
</dbReference>
<name>A0A9Q9F2G1_9STAP</name>
<reference evidence="9 11" key="1">
    <citation type="submission" date="2019-09" db="EMBL/GenBank/DDBJ databases">
        <authorList>
            <person name="Mazhar S."/>
            <person name="Altermann E."/>
            <person name="Hill C."/>
            <person name="Mcauliffe O."/>
        </authorList>
    </citation>
    <scope>NUCLEOTIDE SEQUENCE [LARGE SCALE GENOMIC DNA]</scope>
    <source>
        <strain evidence="9 11">ATCC 51831</strain>
    </source>
</reference>
<dbReference type="InterPro" id="IPR011761">
    <property type="entry name" value="ATP-grasp"/>
</dbReference>
<dbReference type="PROSITE" id="PS00867">
    <property type="entry name" value="CPSASE_2"/>
    <property type="match status" value="1"/>
</dbReference>
<keyword evidence="11" id="KW-1185">Reference proteome</keyword>
<evidence type="ECO:0000256" key="1">
    <source>
        <dbReference type="ARBA" id="ARBA00013263"/>
    </source>
</evidence>
<reference evidence="10" key="2">
    <citation type="submission" date="2021-04" db="EMBL/GenBank/DDBJ databases">
        <title>Complete Genome Sequences of Macrococcus spp. from dog and cattle.</title>
        <authorList>
            <person name="Schwendener S."/>
            <person name="Perreten V."/>
        </authorList>
    </citation>
    <scope>NUCLEOTIDE SEQUENCE</scope>
    <source>
        <strain evidence="10">Epi0143-OL</strain>
    </source>
</reference>
<dbReference type="PANTHER" id="PTHR18866:SF33">
    <property type="entry name" value="METHYLCROTONOYL-COA CARBOXYLASE SUBUNIT ALPHA, MITOCHONDRIAL-RELATED"/>
    <property type="match status" value="1"/>
</dbReference>
<dbReference type="InterPro" id="IPR005481">
    <property type="entry name" value="BC-like_N"/>
</dbReference>
<dbReference type="SMART" id="SM00878">
    <property type="entry name" value="Biotin_carb_C"/>
    <property type="match status" value="1"/>
</dbReference>
<dbReference type="Pfam" id="PF02785">
    <property type="entry name" value="Biotin_carb_C"/>
    <property type="match status" value="1"/>
</dbReference>
<dbReference type="KEGG" id="mequ:KFV11_05765"/>
<evidence type="ECO:0000313" key="12">
    <source>
        <dbReference type="Proteomes" id="UP001057381"/>
    </source>
</evidence>
<protein>
    <recommendedName>
        <fullName evidence="1">biotin carboxylase</fullName>
        <ecNumber evidence="1">6.3.4.14</ecNumber>
    </recommendedName>
</protein>
<dbReference type="Proteomes" id="UP001057381">
    <property type="component" value="Chromosome"/>
</dbReference>
<evidence type="ECO:0000313" key="10">
    <source>
        <dbReference type="EMBL" id="UTH12794.1"/>
    </source>
</evidence>
<evidence type="ECO:0000256" key="5">
    <source>
        <dbReference type="ARBA" id="ARBA00023267"/>
    </source>
</evidence>
<evidence type="ECO:0000256" key="6">
    <source>
        <dbReference type="PROSITE-ProRule" id="PRU00409"/>
    </source>
</evidence>
<dbReference type="AlphaFoldDB" id="A0A9Q9F2G1"/>
<evidence type="ECO:0000313" key="9">
    <source>
        <dbReference type="EMBL" id="KAA1040261.1"/>
    </source>
</evidence>
<dbReference type="SUPFAM" id="SSF51246">
    <property type="entry name" value="Rudiment single hybrid motif"/>
    <property type="match status" value="1"/>
</dbReference>
<evidence type="ECO:0000256" key="2">
    <source>
        <dbReference type="ARBA" id="ARBA00022598"/>
    </source>
</evidence>
<evidence type="ECO:0000259" key="8">
    <source>
        <dbReference type="PROSITE" id="PS50979"/>
    </source>
</evidence>
<dbReference type="PROSITE" id="PS00866">
    <property type="entry name" value="CPSASE_1"/>
    <property type="match status" value="1"/>
</dbReference>
<dbReference type="OrthoDB" id="9807469at2"/>
<dbReference type="InterPro" id="IPR016185">
    <property type="entry name" value="PreATP-grasp_dom_sf"/>
</dbReference>
<dbReference type="RefSeq" id="WP_149458724.1">
    <property type="nucleotide sequence ID" value="NZ_CP073809.1"/>
</dbReference>
<dbReference type="InterPro" id="IPR011764">
    <property type="entry name" value="Biotin_carboxylation_dom"/>
</dbReference>
<keyword evidence="4 6" id="KW-0067">ATP-binding</keyword>
<dbReference type="GO" id="GO:0005524">
    <property type="term" value="F:ATP binding"/>
    <property type="evidence" value="ECO:0007669"/>
    <property type="project" value="UniProtKB-UniRule"/>
</dbReference>
<accession>A0A9Q9F2G1</accession>
<feature type="domain" description="ATP-grasp" evidence="7">
    <location>
        <begin position="120"/>
        <end position="316"/>
    </location>
</feature>
<dbReference type="EC" id="6.3.4.14" evidence="1"/>
<dbReference type="SUPFAM" id="SSF52440">
    <property type="entry name" value="PreATP-grasp domain"/>
    <property type="match status" value="1"/>
</dbReference>
<dbReference type="Pfam" id="PF00289">
    <property type="entry name" value="Biotin_carb_N"/>
    <property type="match status" value="1"/>
</dbReference>
<dbReference type="PROSITE" id="PS50975">
    <property type="entry name" value="ATP_GRASP"/>
    <property type="match status" value="1"/>
</dbReference>
<evidence type="ECO:0000259" key="7">
    <source>
        <dbReference type="PROSITE" id="PS50975"/>
    </source>
</evidence>
<dbReference type="Proteomes" id="UP000295735">
    <property type="component" value="Unassembled WGS sequence"/>
</dbReference>
<evidence type="ECO:0000313" key="11">
    <source>
        <dbReference type="Proteomes" id="UP000295735"/>
    </source>
</evidence>
<evidence type="ECO:0000256" key="3">
    <source>
        <dbReference type="ARBA" id="ARBA00022741"/>
    </source>
</evidence>
<keyword evidence="2" id="KW-0436">Ligase</keyword>
<dbReference type="PANTHER" id="PTHR18866">
    <property type="entry name" value="CARBOXYLASE:PYRUVATE/ACETYL-COA/PROPIONYL-COA CARBOXYLASE"/>
    <property type="match status" value="1"/>
</dbReference>
<dbReference type="PROSITE" id="PS50979">
    <property type="entry name" value="BC"/>
    <property type="match status" value="1"/>
</dbReference>
<gene>
    <name evidence="9" type="ORF">ERX35_004525</name>
    <name evidence="10" type="ORF">KFV11_05765</name>
</gene>
<dbReference type="GO" id="GO:0046872">
    <property type="term" value="F:metal ion binding"/>
    <property type="evidence" value="ECO:0007669"/>
    <property type="project" value="InterPro"/>
</dbReference>
<dbReference type="InterPro" id="IPR005479">
    <property type="entry name" value="CPAse_ATP-bd"/>
</dbReference>
<keyword evidence="5" id="KW-0092">Biotin</keyword>
<evidence type="ECO:0000256" key="4">
    <source>
        <dbReference type="ARBA" id="ARBA00022840"/>
    </source>
</evidence>
<feature type="domain" description="Biotin carboxylation" evidence="8">
    <location>
        <begin position="1"/>
        <end position="443"/>
    </location>
</feature>
<keyword evidence="3 6" id="KW-0547">Nucleotide-binding</keyword>
<dbReference type="FunFam" id="3.30.1490.20:FF:000003">
    <property type="entry name" value="acetyl-CoA carboxylase isoform X1"/>
    <property type="match status" value="1"/>
</dbReference>
<dbReference type="Pfam" id="PF02786">
    <property type="entry name" value="CPSase_L_D2"/>
    <property type="match status" value="1"/>
</dbReference>